<protein>
    <submittedName>
        <fullName evidence="3">Cupredoxin domain-containing protein</fullName>
    </submittedName>
</protein>
<feature type="chain" id="PRO_5046899355" evidence="1">
    <location>
        <begin position="20"/>
        <end position="129"/>
    </location>
</feature>
<reference evidence="3 4" key="1">
    <citation type="submission" date="2021-11" db="EMBL/GenBank/DDBJ databases">
        <title>Draft genome sequence of Paenibacillus profundus YoMME, a new Gram-positive bacteria with exoelectrogenic properties.</title>
        <authorList>
            <person name="Hubenova Y."/>
            <person name="Hubenova E."/>
            <person name="Manasiev Y."/>
            <person name="Peykov S."/>
            <person name="Mitov M."/>
        </authorList>
    </citation>
    <scope>NUCLEOTIDE SEQUENCE [LARGE SCALE GENOMIC DNA]</scope>
    <source>
        <strain evidence="3 4">YoMME</strain>
    </source>
</reference>
<evidence type="ECO:0000259" key="2">
    <source>
        <dbReference type="Pfam" id="PF13473"/>
    </source>
</evidence>
<dbReference type="PROSITE" id="PS51257">
    <property type="entry name" value="PROKAR_LIPOPROTEIN"/>
    <property type="match status" value="1"/>
</dbReference>
<sequence length="129" mass="13572">MNKKFAIAASTLLLAVALAACGSQGNDSAAKDEGTSATASSGDVQAVTLKASNFEFDQKEIRVKKGQTVKLTLENSQGMHGVEIPDLKVKLDSPGSTEFVADKEGTYEFKCSIMCGTGHNDMVGKIIVE</sequence>
<dbReference type="EMBL" id="JAJNBZ010000007">
    <property type="protein sequence ID" value="MCE5170007.1"/>
    <property type="molecule type" value="Genomic_DNA"/>
</dbReference>
<comment type="caution">
    <text evidence="3">The sequence shown here is derived from an EMBL/GenBank/DDBJ whole genome shotgun (WGS) entry which is preliminary data.</text>
</comment>
<dbReference type="InterPro" id="IPR028096">
    <property type="entry name" value="EfeO_Cupredoxin"/>
</dbReference>
<keyword evidence="1" id="KW-0732">Signal</keyword>
<accession>A0ABS8YFZ3</accession>
<dbReference type="SUPFAM" id="SSF49503">
    <property type="entry name" value="Cupredoxins"/>
    <property type="match status" value="1"/>
</dbReference>
<feature type="domain" description="EfeO-type cupredoxin-like" evidence="2">
    <location>
        <begin position="37"/>
        <end position="128"/>
    </location>
</feature>
<dbReference type="Gene3D" id="2.60.40.420">
    <property type="entry name" value="Cupredoxins - blue copper proteins"/>
    <property type="match status" value="1"/>
</dbReference>
<evidence type="ECO:0000256" key="1">
    <source>
        <dbReference type="SAM" id="SignalP"/>
    </source>
</evidence>
<dbReference type="RefSeq" id="WP_019422112.1">
    <property type="nucleotide sequence ID" value="NZ_JAJNBZ010000007.1"/>
</dbReference>
<evidence type="ECO:0000313" key="3">
    <source>
        <dbReference type="EMBL" id="MCE5170007.1"/>
    </source>
</evidence>
<feature type="signal peptide" evidence="1">
    <location>
        <begin position="1"/>
        <end position="19"/>
    </location>
</feature>
<dbReference type="Pfam" id="PF13473">
    <property type="entry name" value="Cupredoxin_1"/>
    <property type="match status" value="1"/>
</dbReference>
<proteinExistence type="predicted"/>
<keyword evidence="4" id="KW-1185">Reference proteome</keyword>
<dbReference type="InterPro" id="IPR008972">
    <property type="entry name" value="Cupredoxin"/>
</dbReference>
<gene>
    <name evidence="3" type="ORF">LQV63_11870</name>
</gene>
<dbReference type="Proteomes" id="UP001199916">
    <property type="component" value="Unassembled WGS sequence"/>
</dbReference>
<name>A0ABS8YFZ3_9BACL</name>
<organism evidence="3 4">
    <name type="scientific">Paenibacillus profundus</name>
    <dbReference type="NCBI Taxonomy" id="1173085"/>
    <lineage>
        <taxon>Bacteria</taxon>
        <taxon>Bacillati</taxon>
        <taxon>Bacillota</taxon>
        <taxon>Bacilli</taxon>
        <taxon>Bacillales</taxon>
        <taxon>Paenibacillaceae</taxon>
        <taxon>Paenibacillus</taxon>
    </lineage>
</organism>
<evidence type="ECO:0000313" key="4">
    <source>
        <dbReference type="Proteomes" id="UP001199916"/>
    </source>
</evidence>